<keyword evidence="4" id="KW-1185">Reference proteome</keyword>
<evidence type="ECO:0000313" key="3">
    <source>
        <dbReference type="EMBL" id="KAE9393523.1"/>
    </source>
</evidence>
<dbReference type="Pfam" id="PF17921">
    <property type="entry name" value="Integrase_H2C2"/>
    <property type="match status" value="1"/>
</dbReference>
<feature type="non-terminal residue" evidence="3">
    <location>
        <position position="174"/>
    </location>
</feature>
<protein>
    <recommendedName>
        <fullName evidence="2">Integrase zinc-binding domain-containing protein</fullName>
    </recommendedName>
</protein>
<dbReference type="AlphaFoldDB" id="A0A6A4H6Z8"/>
<feature type="domain" description="Integrase zinc-binding" evidence="2">
    <location>
        <begin position="142"/>
        <end position="174"/>
    </location>
</feature>
<dbReference type="InterPro" id="IPR041588">
    <property type="entry name" value="Integrase_H2C2"/>
</dbReference>
<evidence type="ECO:0000259" key="2">
    <source>
        <dbReference type="Pfam" id="PF17921"/>
    </source>
</evidence>
<evidence type="ECO:0000313" key="4">
    <source>
        <dbReference type="Proteomes" id="UP000799118"/>
    </source>
</evidence>
<dbReference type="Proteomes" id="UP000799118">
    <property type="component" value="Unassembled WGS sequence"/>
</dbReference>
<name>A0A6A4H6Z8_9AGAR</name>
<dbReference type="OrthoDB" id="3249394at2759"/>
<feature type="compositionally biased region" description="Basic and acidic residues" evidence="1">
    <location>
        <begin position="35"/>
        <end position="46"/>
    </location>
</feature>
<sequence length="174" mass="20033">MKNKRFVLHGPREERKEGVSTHLDLTLPETPPTNPEKEQELEHLETPSESQNSGPDPEPVETDDVPRESTNTSLLAALAASRSKLDLEVILKNQYKNDSIFKKIIDKPKDFRNFEVSDGLVYLKLRDRKVLCIPKLTVNGRNIRECIIDEAHSLLAHLGPKKTMDYLRDHVWWK</sequence>
<feature type="region of interest" description="Disordered" evidence="1">
    <location>
        <begin position="1"/>
        <end position="69"/>
    </location>
</feature>
<accession>A0A6A4H6Z8</accession>
<evidence type="ECO:0000256" key="1">
    <source>
        <dbReference type="SAM" id="MobiDB-lite"/>
    </source>
</evidence>
<reference evidence="3" key="1">
    <citation type="journal article" date="2019" name="Environ. Microbiol.">
        <title>Fungal ecological strategies reflected in gene transcription - a case study of two litter decomposers.</title>
        <authorList>
            <person name="Barbi F."/>
            <person name="Kohler A."/>
            <person name="Barry K."/>
            <person name="Baskaran P."/>
            <person name="Daum C."/>
            <person name="Fauchery L."/>
            <person name="Ihrmark K."/>
            <person name="Kuo A."/>
            <person name="LaButti K."/>
            <person name="Lipzen A."/>
            <person name="Morin E."/>
            <person name="Grigoriev I.V."/>
            <person name="Henrissat B."/>
            <person name="Lindahl B."/>
            <person name="Martin F."/>
        </authorList>
    </citation>
    <scope>NUCLEOTIDE SEQUENCE</scope>
    <source>
        <strain evidence="3">JB14</strain>
    </source>
</reference>
<feature type="compositionally biased region" description="Basic and acidic residues" evidence="1">
    <location>
        <begin position="10"/>
        <end position="19"/>
    </location>
</feature>
<dbReference type="EMBL" id="ML769570">
    <property type="protein sequence ID" value="KAE9393523.1"/>
    <property type="molecule type" value="Genomic_DNA"/>
</dbReference>
<proteinExistence type="predicted"/>
<dbReference type="Gene3D" id="1.10.340.70">
    <property type="match status" value="1"/>
</dbReference>
<organism evidence="3 4">
    <name type="scientific">Gymnopus androsaceus JB14</name>
    <dbReference type="NCBI Taxonomy" id="1447944"/>
    <lineage>
        <taxon>Eukaryota</taxon>
        <taxon>Fungi</taxon>
        <taxon>Dikarya</taxon>
        <taxon>Basidiomycota</taxon>
        <taxon>Agaricomycotina</taxon>
        <taxon>Agaricomycetes</taxon>
        <taxon>Agaricomycetidae</taxon>
        <taxon>Agaricales</taxon>
        <taxon>Marasmiineae</taxon>
        <taxon>Omphalotaceae</taxon>
        <taxon>Gymnopus</taxon>
    </lineage>
</organism>
<gene>
    <name evidence="3" type="ORF">BT96DRAFT_829139</name>
</gene>